<sequence>MASKKKENGPNTTKKSDKEAEAKTDSKTGESNNEQNKKEEETNNQTETEPPPKMPPLKMCICGSGGGAHCLVGLAASQPDVEVRVLTLHEDDAKLWTKEMKNNDLVVVINNRNGTSREVKAKPEIVTKNPEEAVAGSDYIFMAVSPTSHDIYFKAMAPHVGKNTLIVGLPGFPGFEYQCRDIVGEKSIPCTLMNFNYLPWDCKLLEFGKKVEIINFRSYLTGSMIRGRGICRRPPLMTLQMLHGAEPIFRQSKNHLESILMSHSYIRPAIMFGQWNSWDGKPIPEAPLFYETVTKETADLISKCSDECVEVAKAIMEKSATKIDLSEVKPIFEWYQELCSNDVNVCTDILTALTTSKFDKDVTHEMKKEKRGLVPDFHCASLAEDIPMGTIVIRALADIVEVKTTNINMLIEWCQQKMGKEYIINGELKGKDMKSTRCPQQYGFTTLESIMACQIGSTTLESTIASQIESIS</sequence>
<dbReference type="PANTHER" id="PTHR38015:SF1">
    <property type="entry name" value="OPINE DEHYDROGENASE DOMAIN-CONTAINING PROTEIN"/>
    <property type="match status" value="1"/>
</dbReference>
<dbReference type="Proteomes" id="UP000596742">
    <property type="component" value="Unassembled WGS sequence"/>
</dbReference>
<name>A0A8B6GAW4_MYTGA</name>
<keyword evidence="4" id="KW-1185">Reference proteome</keyword>
<dbReference type="PANTHER" id="PTHR38015">
    <property type="entry name" value="BLR6086 PROTEIN"/>
    <property type="match status" value="1"/>
</dbReference>
<dbReference type="InterPro" id="IPR003421">
    <property type="entry name" value="Opine_DH"/>
</dbReference>
<dbReference type="InterPro" id="IPR008927">
    <property type="entry name" value="6-PGluconate_DH-like_C_sf"/>
</dbReference>
<proteinExistence type="predicted"/>
<evidence type="ECO:0000313" key="3">
    <source>
        <dbReference type="EMBL" id="VDI61576.1"/>
    </source>
</evidence>
<reference evidence="3" key="1">
    <citation type="submission" date="2018-11" db="EMBL/GenBank/DDBJ databases">
        <authorList>
            <person name="Alioto T."/>
            <person name="Alioto T."/>
        </authorList>
    </citation>
    <scope>NUCLEOTIDE SEQUENCE</scope>
</reference>
<dbReference type="SUPFAM" id="SSF51735">
    <property type="entry name" value="NAD(P)-binding Rossmann-fold domains"/>
    <property type="match status" value="1"/>
</dbReference>
<dbReference type="SUPFAM" id="SSF48179">
    <property type="entry name" value="6-phosphogluconate dehydrogenase C-terminal domain-like"/>
    <property type="match status" value="1"/>
</dbReference>
<dbReference type="InterPro" id="IPR013328">
    <property type="entry name" value="6PGD_dom2"/>
</dbReference>
<accession>A0A8B6GAW4</accession>
<feature type="compositionally biased region" description="Basic and acidic residues" evidence="1">
    <location>
        <begin position="1"/>
        <end position="28"/>
    </location>
</feature>
<evidence type="ECO:0000256" key="1">
    <source>
        <dbReference type="SAM" id="MobiDB-lite"/>
    </source>
</evidence>
<dbReference type="OrthoDB" id="6058913at2759"/>
<dbReference type="AlphaFoldDB" id="A0A8B6GAW4"/>
<dbReference type="Gene3D" id="1.10.1040.10">
    <property type="entry name" value="N-(1-d-carboxylethyl)-l-norvaline Dehydrogenase, domain 2"/>
    <property type="match status" value="1"/>
</dbReference>
<dbReference type="Pfam" id="PF02317">
    <property type="entry name" value="Octopine_DH"/>
    <property type="match status" value="1"/>
</dbReference>
<dbReference type="InterPro" id="IPR051729">
    <property type="entry name" value="Opine/Lysopine_DH"/>
</dbReference>
<organism evidence="3 4">
    <name type="scientific">Mytilus galloprovincialis</name>
    <name type="common">Mediterranean mussel</name>
    <dbReference type="NCBI Taxonomy" id="29158"/>
    <lineage>
        <taxon>Eukaryota</taxon>
        <taxon>Metazoa</taxon>
        <taxon>Spiralia</taxon>
        <taxon>Lophotrochozoa</taxon>
        <taxon>Mollusca</taxon>
        <taxon>Bivalvia</taxon>
        <taxon>Autobranchia</taxon>
        <taxon>Pteriomorphia</taxon>
        <taxon>Mytilida</taxon>
        <taxon>Mytiloidea</taxon>
        <taxon>Mytilidae</taxon>
        <taxon>Mytilinae</taxon>
        <taxon>Mytilus</taxon>
    </lineage>
</organism>
<evidence type="ECO:0000259" key="2">
    <source>
        <dbReference type="Pfam" id="PF02317"/>
    </source>
</evidence>
<dbReference type="Gene3D" id="3.40.50.720">
    <property type="entry name" value="NAD(P)-binding Rossmann-like Domain"/>
    <property type="match status" value="1"/>
</dbReference>
<dbReference type="GO" id="GO:0016491">
    <property type="term" value="F:oxidoreductase activity"/>
    <property type="evidence" value="ECO:0007669"/>
    <property type="project" value="InterPro"/>
</dbReference>
<feature type="region of interest" description="Disordered" evidence="1">
    <location>
        <begin position="1"/>
        <end position="55"/>
    </location>
</feature>
<gene>
    <name evidence="3" type="ORF">MGAL_10B081802</name>
</gene>
<feature type="domain" description="Opine dehydrogenase" evidence="2">
    <location>
        <begin position="284"/>
        <end position="417"/>
    </location>
</feature>
<protein>
    <recommendedName>
        <fullName evidence="2">Opine dehydrogenase domain-containing protein</fullName>
    </recommendedName>
</protein>
<comment type="caution">
    <text evidence="3">The sequence shown here is derived from an EMBL/GenBank/DDBJ whole genome shotgun (WGS) entry which is preliminary data.</text>
</comment>
<dbReference type="EMBL" id="UYJE01008156">
    <property type="protein sequence ID" value="VDI61576.1"/>
    <property type="molecule type" value="Genomic_DNA"/>
</dbReference>
<dbReference type="InterPro" id="IPR036291">
    <property type="entry name" value="NAD(P)-bd_dom_sf"/>
</dbReference>
<evidence type="ECO:0000313" key="4">
    <source>
        <dbReference type="Proteomes" id="UP000596742"/>
    </source>
</evidence>